<dbReference type="Proteomes" id="UP001497623">
    <property type="component" value="Unassembled WGS sequence"/>
</dbReference>
<sequence length="108" mass="11767">IQRYGLTLTIEQEVMIWSIIVSVFQVGAIIGAFTGSKLADYIGRSKAFLLNHILCLVGSLLFITCKLFKLVEMLFLSRFVLGLSGGIADSLVTLYLAENAPPSYGGSY</sequence>
<dbReference type="InterPro" id="IPR045263">
    <property type="entry name" value="GLUT"/>
</dbReference>
<dbReference type="PANTHER" id="PTHR23503:SF8">
    <property type="entry name" value="FACILITATED GLUCOSE TRANSPORTER PROTEIN 1"/>
    <property type="match status" value="1"/>
</dbReference>
<evidence type="ECO:0000256" key="1">
    <source>
        <dbReference type="ARBA" id="ARBA00004141"/>
    </source>
</evidence>
<dbReference type="InterPro" id="IPR020846">
    <property type="entry name" value="MFS_dom"/>
</dbReference>
<dbReference type="GO" id="GO:0015149">
    <property type="term" value="F:hexose transmembrane transporter activity"/>
    <property type="evidence" value="ECO:0007669"/>
    <property type="project" value="TreeGrafter"/>
</dbReference>
<keyword evidence="2" id="KW-0813">Transport</keyword>
<evidence type="ECO:0000256" key="2">
    <source>
        <dbReference type="ARBA" id="ARBA00022448"/>
    </source>
</evidence>
<dbReference type="SUPFAM" id="SSF103473">
    <property type="entry name" value="MFS general substrate transporter"/>
    <property type="match status" value="1"/>
</dbReference>
<accession>A0AAV2SQ33</accession>
<feature type="transmembrane region" description="Helical" evidence="6">
    <location>
        <begin position="47"/>
        <end position="69"/>
    </location>
</feature>
<protein>
    <recommendedName>
        <fullName evidence="7">Major facilitator superfamily (MFS) profile domain-containing protein</fullName>
    </recommendedName>
</protein>
<dbReference type="Pfam" id="PF00083">
    <property type="entry name" value="Sugar_tr"/>
    <property type="match status" value="1"/>
</dbReference>
<dbReference type="InterPro" id="IPR036259">
    <property type="entry name" value="MFS_trans_sf"/>
</dbReference>
<feature type="transmembrane region" description="Helical" evidence="6">
    <location>
        <begin position="14"/>
        <end position="35"/>
    </location>
</feature>
<evidence type="ECO:0000256" key="4">
    <source>
        <dbReference type="ARBA" id="ARBA00022989"/>
    </source>
</evidence>
<evidence type="ECO:0000313" key="8">
    <source>
        <dbReference type="EMBL" id="CAL4226933.1"/>
    </source>
</evidence>
<keyword evidence="3 6" id="KW-0812">Transmembrane</keyword>
<feature type="non-terminal residue" evidence="8">
    <location>
        <position position="1"/>
    </location>
</feature>
<evidence type="ECO:0000313" key="9">
    <source>
        <dbReference type="Proteomes" id="UP001497623"/>
    </source>
</evidence>
<evidence type="ECO:0000256" key="5">
    <source>
        <dbReference type="ARBA" id="ARBA00023136"/>
    </source>
</evidence>
<comment type="subcellular location">
    <subcellularLocation>
        <location evidence="1">Membrane</location>
        <topology evidence="1">Multi-pass membrane protein</topology>
    </subcellularLocation>
</comment>
<dbReference type="AlphaFoldDB" id="A0AAV2SQ33"/>
<dbReference type="PROSITE" id="PS50850">
    <property type="entry name" value="MFS"/>
    <property type="match status" value="1"/>
</dbReference>
<reference evidence="8 9" key="1">
    <citation type="submission" date="2024-05" db="EMBL/GenBank/DDBJ databases">
        <authorList>
            <person name="Wallberg A."/>
        </authorList>
    </citation>
    <scope>NUCLEOTIDE SEQUENCE [LARGE SCALE GENOMIC DNA]</scope>
</reference>
<comment type="caution">
    <text evidence="8">The sequence shown here is derived from an EMBL/GenBank/DDBJ whole genome shotgun (WGS) entry which is preliminary data.</text>
</comment>
<evidence type="ECO:0000256" key="3">
    <source>
        <dbReference type="ARBA" id="ARBA00022692"/>
    </source>
</evidence>
<proteinExistence type="predicted"/>
<evidence type="ECO:0000259" key="7">
    <source>
        <dbReference type="PROSITE" id="PS50850"/>
    </source>
</evidence>
<dbReference type="EMBL" id="CAXKWB010103716">
    <property type="protein sequence ID" value="CAL4226933.1"/>
    <property type="molecule type" value="Genomic_DNA"/>
</dbReference>
<feature type="transmembrane region" description="Helical" evidence="6">
    <location>
        <begin position="75"/>
        <end position="97"/>
    </location>
</feature>
<feature type="domain" description="Major facilitator superfamily (MFS) profile" evidence="7">
    <location>
        <begin position="1"/>
        <end position="108"/>
    </location>
</feature>
<keyword evidence="9" id="KW-1185">Reference proteome</keyword>
<keyword evidence="4 6" id="KW-1133">Transmembrane helix</keyword>
<dbReference type="InterPro" id="IPR005828">
    <property type="entry name" value="MFS_sugar_transport-like"/>
</dbReference>
<feature type="non-terminal residue" evidence="8">
    <location>
        <position position="108"/>
    </location>
</feature>
<gene>
    <name evidence="8" type="ORF">MNOR_LOCUS39502</name>
</gene>
<name>A0AAV2SQ33_MEGNR</name>
<keyword evidence="5 6" id="KW-0472">Membrane</keyword>
<dbReference type="Gene3D" id="1.20.1250.20">
    <property type="entry name" value="MFS general substrate transporter like domains"/>
    <property type="match status" value="1"/>
</dbReference>
<dbReference type="PANTHER" id="PTHR23503">
    <property type="entry name" value="SOLUTE CARRIER FAMILY 2"/>
    <property type="match status" value="1"/>
</dbReference>
<organism evidence="8 9">
    <name type="scientific">Meganyctiphanes norvegica</name>
    <name type="common">Northern krill</name>
    <name type="synonym">Thysanopoda norvegica</name>
    <dbReference type="NCBI Taxonomy" id="48144"/>
    <lineage>
        <taxon>Eukaryota</taxon>
        <taxon>Metazoa</taxon>
        <taxon>Ecdysozoa</taxon>
        <taxon>Arthropoda</taxon>
        <taxon>Crustacea</taxon>
        <taxon>Multicrustacea</taxon>
        <taxon>Malacostraca</taxon>
        <taxon>Eumalacostraca</taxon>
        <taxon>Eucarida</taxon>
        <taxon>Euphausiacea</taxon>
        <taxon>Euphausiidae</taxon>
        <taxon>Meganyctiphanes</taxon>
    </lineage>
</organism>
<dbReference type="GO" id="GO:0016020">
    <property type="term" value="C:membrane"/>
    <property type="evidence" value="ECO:0007669"/>
    <property type="project" value="UniProtKB-SubCell"/>
</dbReference>
<evidence type="ECO:0000256" key="6">
    <source>
        <dbReference type="SAM" id="Phobius"/>
    </source>
</evidence>